<feature type="chain" id="PRO_5046828632" evidence="1">
    <location>
        <begin position="25"/>
        <end position="329"/>
    </location>
</feature>
<evidence type="ECO:0000313" key="4">
    <source>
        <dbReference type="Proteomes" id="UP001470288"/>
    </source>
</evidence>
<reference evidence="3 4" key="1">
    <citation type="submission" date="2024-03" db="EMBL/GenBank/DDBJ databases">
        <title>Human intestinal bacterial collection.</title>
        <authorList>
            <person name="Pauvert C."/>
            <person name="Hitch T.C.A."/>
            <person name="Clavel T."/>
        </authorList>
    </citation>
    <scope>NUCLEOTIDE SEQUENCE [LARGE SCALE GENOMIC DNA]</scope>
    <source>
        <strain evidence="3 4">CLA-AA-H78B</strain>
    </source>
</reference>
<sequence length="329" mass="36242">MKQYKRLLAAGLMVVMIASLTGCATNNKTDETVAENIESVTETTDASTTGTADAGVVHIATKPMTEQFILGEMLSMLIEQAGYKTEITKGVGGGTNNIQPAMESGEFDLYPEYTSSGWVLVLNHEAEGVDDDAMFEDLKKEYEENFDMTWIGKYGFNNTFTVAVRGDVADKYNLKTTSDLAAVAGDMTFGGNPDYIERQDGFPILCETYGLNFKKVMDIDIGLKYQALASGDIDVTNAFTTDAQLANPDNNVVTLEDDKHLQVNYFCSTVVRNDALERFPGLKEVLMQMDGILSDTEMAQLNYQVEVEGKDEQDVARAYLTEKGLLEEE</sequence>
<dbReference type="RefSeq" id="WP_349144234.1">
    <property type="nucleotide sequence ID" value="NZ_JBBMFC010000009.1"/>
</dbReference>
<dbReference type="Gene3D" id="3.40.190.120">
    <property type="entry name" value="Osmoprotection protein (prox), domain 2"/>
    <property type="match status" value="1"/>
</dbReference>
<gene>
    <name evidence="3" type="ORF">WMO62_06830</name>
</gene>
<evidence type="ECO:0000313" key="3">
    <source>
        <dbReference type="EMBL" id="MEQ2578557.1"/>
    </source>
</evidence>
<dbReference type="Pfam" id="PF04069">
    <property type="entry name" value="OpuAC"/>
    <property type="match status" value="1"/>
</dbReference>
<dbReference type="SUPFAM" id="SSF53850">
    <property type="entry name" value="Periplasmic binding protein-like II"/>
    <property type="match status" value="1"/>
</dbReference>
<name>A0ABV1I050_9FIRM</name>
<dbReference type="Proteomes" id="UP001470288">
    <property type="component" value="Unassembled WGS sequence"/>
</dbReference>
<comment type="caution">
    <text evidence="3">The sequence shown here is derived from an EMBL/GenBank/DDBJ whole genome shotgun (WGS) entry which is preliminary data.</text>
</comment>
<keyword evidence="4" id="KW-1185">Reference proteome</keyword>
<dbReference type="PROSITE" id="PS51257">
    <property type="entry name" value="PROKAR_LIPOPROTEIN"/>
    <property type="match status" value="1"/>
</dbReference>
<dbReference type="EMBL" id="JBBMFC010000009">
    <property type="protein sequence ID" value="MEQ2578557.1"/>
    <property type="molecule type" value="Genomic_DNA"/>
</dbReference>
<keyword evidence="1" id="KW-0732">Signal</keyword>
<dbReference type="InterPro" id="IPR007210">
    <property type="entry name" value="ABC_Gly_betaine_transp_sub-bd"/>
</dbReference>
<dbReference type="Gene3D" id="3.40.190.10">
    <property type="entry name" value="Periplasmic binding protein-like II"/>
    <property type="match status" value="1"/>
</dbReference>
<feature type="domain" description="ABC-type glycine betaine transport system substrate-binding" evidence="2">
    <location>
        <begin position="57"/>
        <end position="322"/>
    </location>
</feature>
<accession>A0ABV1I050</accession>
<feature type="signal peptide" evidence="1">
    <location>
        <begin position="1"/>
        <end position="24"/>
    </location>
</feature>
<evidence type="ECO:0000259" key="2">
    <source>
        <dbReference type="Pfam" id="PF04069"/>
    </source>
</evidence>
<proteinExistence type="predicted"/>
<organism evidence="3 4">
    <name type="scientific">Hominiventricola aquisgranensis</name>
    <dbReference type="NCBI Taxonomy" id="3133164"/>
    <lineage>
        <taxon>Bacteria</taxon>
        <taxon>Bacillati</taxon>
        <taxon>Bacillota</taxon>
        <taxon>Clostridia</taxon>
        <taxon>Lachnospirales</taxon>
        <taxon>Lachnospiraceae</taxon>
        <taxon>Hominiventricola</taxon>
    </lineage>
</organism>
<protein>
    <submittedName>
        <fullName evidence="3">Glycine betaine ABC transporter substrate-binding protein</fullName>
    </submittedName>
</protein>
<evidence type="ECO:0000256" key="1">
    <source>
        <dbReference type="SAM" id="SignalP"/>
    </source>
</evidence>